<evidence type="ECO:0000313" key="3">
    <source>
        <dbReference type="EMBL" id="MEP0949753.1"/>
    </source>
</evidence>
<evidence type="ECO:0000313" key="4">
    <source>
        <dbReference type="Proteomes" id="UP001482513"/>
    </source>
</evidence>
<dbReference type="Pfam" id="PF01145">
    <property type="entry name" value="Band_7"/>
    <property type="match status" value="1"/>
</dbReference>
<evidence type="ECO:0000256" key="1">
    <source>
        <dbReference type="SAM" id="Coils"/>
    </source>
</evidence>
<dbReference type="Proteomes" id="UP001482513">
    <property type="component" value="Unassembled WGS sequence"/>
</dbReference>
<keyword evidence="1" id="KW-0175">Coiled coil</keyword>
<dbReference type="InterPro" id="IPR001107">
    <property type="entry name" value="Band_7"/>
</dbReference>
<dbReference type="PANTHER" id="PTHR42911:SF1">
    <property type="entry name" value="MODULATOR OF FTSH PROTEASE HFLC"/>
    <property type="match status" value="1"/>
</dbReference>
<name>A0ABV0KAG8_9CYAN</name>
<dbReference type="Gene3D" id="3.30.479.30">
    <property type="entry name" value="Band 7 domain"/>
    <property type="match status" value="1"/>
</dbReference>
<feature type="coiled-coil region" evidence="1">
    <location>
        <begin position="188"/>
        <end position="219"/>
    </location>
</feature>
<dbReference type="EMBL" id="JAMPKX010000015">
    <property type="protein sequence ID" value="MEP0949753.1"/>
    <property type="molecule type" value="Genomic_DNA"/>
</dbReference>
<dbReference type="PROSITE" id="PS51257">
    <property type="entry name" value="PROKAR_LIPOPROTEIN"/>
    <property type="match status" value="1"/>
</dbReference>
<dbReference type="RefSeq" id="WP_190703253.1">
    <property type="nucleotide sequence ID" value="NZ_JAMPKX010000015.1"/>
</dbReference>
<dbReference type="PANTHER" id="PTHR42911">
    <property type="entry name" value="MODULATOR OF FTSH PROTEASE HFLC"/>
    <property type="match status" value="1"/>
</dbReference>
<proteinExistence type="predicted"/>
<comment type="caution">
    <text evidence="3">The sequence shown here is derived from an EMBL/GenBank/DDBJ whole genome shotgun (WGS) entry which is preliminary data.</text>
</comment>
<sequence>MKTKTLGISIVLSATLLGGCATVPPGNVGVKVYQAGGKRGQMETLEVGRYGVNPVTEDIYNFPTYRQNLVWERSDNPDQNEQITLNSSEGASFTADVAISYSFAPDKAEQIFSEFRQSPEMIADVYVRRMVQDSFNRVGSTMKAIEIYGEQKSLFLDTVLKEIQSDLDPLGFQVHSISFVSLRPDAELQAAINSVITAKQEAERARQEVEKAKANGEATVATARAQAEANRLQQESISAELLQQRAIEKWNGVLPQVTGETVPFINLQQPAPPAQ</sequence>
<accession>A0ABV0KAG8</accession>
<organism evidence="3 4">
    <name type="scientific">Leptolyngbya subtilissima DQ-A4</name>
    <dbReference type="NCBI Taxonomy" id="2933933"/>
    <lineage>
        <taxon>Bacteria</taxon>
        <taxon>Bacillati</taxon>
        <taxon>Cyanobacteriota</taxon>
        <taxon>Cyanophyceae</taxon>
        <taxon>Leptolyngbyales</taxon>
        <taxon>Leptolyngbyaceae</taxon>
        <taxon>Leptolyngbya group</taxon>
        <taxon>Leptolyngbya</taxon>
    </lineage>
</organism>
<protein>
    <submittedName>
        <fullName evidence="3">SPFH domain-containing protein</fullName>
    </submittedName>
</protein>
<feature type="domain" description="Band 7" evidence="2">
    <location>
        <begin position="22"/>
        <end position="213"/>
    </location>
</feature>
<keyword evidence="4" id="KW-1185">Reference proteome</keyword>
<reference evidence="3 4" key="1">
    <citation type="submission" date="2022-04" db="EMBL/GenBank/DDBJ databases">
        <title>Positive selection, recombination, and allopatry shape intraspecific diversity of widespread and dominant cyanobacteria.</title>
        <authorList>
            <person name="Wei J."/>
            <person name="Shu W."/>
            <person name="Hu C."/>
        </authorList>
    </citation>
    <scope>NUCLEOTIDE SEQUENCE [LARGE SCALE GENOMIC DNA]</scope>
    <source>
        <strain evidence="3 4">DQ-A4</strain>
    </source>
</reference>
<evidence type="ECO:0000259" key="2">
    <source>
        <dbReference type="Pfam" id="PF01145"/>
    </source>
</evidence>
<gene>
    <name evidence="3" type="ORF">NC992_22960</name>
</gene>
<dbReference type="InterPro" id="IPR036013">
    <property type="entry name" value="Band_7/SPFH_dom_sf"/>
</dbReference>
<dbReference type="SUPFAM" id="SSF117892">
    <property type="entry name" value="Band 7/SPFH domain"/>
    <property type="match status" value="1"/>
</dbReference>